<sequence length="254" mass="28071">MTFRQGISHCGGCLLILLAAIVTTRGVLVREPSIRRLLHLSHGSVGVTAARDEVEARLSRTSQCSWSLYEALLVFHHGSSSSITCAMVRVGRRYLDRGPCDVNLTISTAQSPRQACLDIPLVGSADNLRSVSQCYSHNLMMSTARDLMITHGALSHQGWPTGNASPKHTTVRAVSDSGSRFVFSLRTPARLRVHCHRKDERKQMRPGLNSSHEAMDCRCFTCVKSCTLIQCGMSFVLWHQHHLQDAENLVLSPP</sequence>
<protein>
    <submittedName>
        <fullName evidence="1">Uncharacterized protein</fullName>
    </submittedName>
</protein>
<keyword evidence="2" id="KW-1185">Reference proteome</keyword>
<proteinExistence type="predicted"/>
<dbReference type="EMBL" id="KZ679690">
    <property type="protein sequence ID" value="PTB49918.1"/>
    <property type="molecule type" value="Genomic_DNA"/>
</dbReference>
<reference evidence="1 2" key="1">
    <citation type="submission" date="2016-07" db="EMBL/GenBank/DDBJ databases">
        <title>Multiple horizontal gene transfer events from other fungi enriched the ability of initially mycotrophic Trichoderma (Ascomycota) to feed on dead plant biomass.</title>
        <authorList>
            <consortium name="DOE Joint Genome Institute"/>
            <person name="Aerts A."/>
            <person name="Atanasova L."/>
            <person name="Chenthamara K."/>
            <person name="Zhang J."/>
            <person name="Grujic M."/>
            <person name="Henrissat B."/>
            <person name="Kuo A."/>
            <person name="Salamov A."/>
            <person name="Lipzen A."/>
            <person name="Labutti K."/>
            <person name="Barry K."/>
            <person name="Miao Y."/>
            <person name="Rahimi M.J."/>
            <person name="Shen Q."/>
            <person name="Grigoriev I.V."/>
            <person name="Kubicek C.P."/>
            <person name="Druzhinina I.S."/>
        </authorList>
    </citation>
    <scope>NUCLEOTIDE SEQUENCE [LARGE SCALE GENOMIC DNA]</scope>
    <source>
        <strain evidence="1 2">CBS 226.95</strain>
    </source>
</reference>
<gene>
    <name evidence="1" type="ORF">M431DRAFT_268878</name>
</gene>
<name>A0A2T3ZYR7_TRIHA</name>
<dbReference type="GeneID" id="36622497"/>
<dbReference type="RefSeq" id="XP_024769595.1">
    <property type="nucleotide sequence ID" value="XM_024913933.1"/>
</dbReference>
<dbReference type="AlphaFoldDB" id="A0A2T3ZYR7"/>
<dbReference type="Proteomes" id="UP000241690">
    <property type="component" value="Unassembled WGS sequence"/>
</dbReference>
<organism evidence="1 2">
    <name type="scientific">Trichoderma harzianum CBS 226.95</name>
    <dbReference type="NCBI Taxonomy" id="983964"/>
    <lineage>
        <taxon>Eukaryota</taxon>
        <taxon>Fungi</taxon>
        <taxon>Dikarya</taxon>
        <taxon>Ascomycota</taxon>
        <taxon>Pezizomycotina</taxon>
        <taxon>Sordariomycetes</taxon>
        <taxon>Hypocreomycetidae</taxon>
        <taxon>Hypocreales</taxon>
        <taxon>Hypocreaceae</taxon>
        <taxon>Trichoderma</taxon>
    </lineage>
</organism>
<evidence type="ECO:0000313" key="1">
    <source>
        <dbReference type="EMBL" id="PTB49918.1"/>
    </source>
</evidence>
<accession>A0A2T3ZYR7</accession>
<evidence type="ECO:0000313" key="2">
    <source>
        <dbReference type="Proteomes" id="UP000241690"/>
    </source>
</evidence>